<sequence length="65" mass="7639">MKTDITQEECNSEMERGREKEREREKAREPGVQEANNYELRISHANSKQPAQNNQQQSVKISLHE</sequence>
<evidence type="ECO:0000256" key="1">
    <source>
        <dbReference type="SAM" id="MobiDB-lite"/>
    </source>
</evidence>
<name>A0A0V1E6T8_TRIPS</name>
<feature type="compositionally biased region" description="Acidic residues" evidence="1">
    <location>
        <begin position="1"/>
        <end position="12"/>
    </location>
</feature>
<evidence type="ECO:0000313" key="3">
    <source>
        <dbReference type="Proteomes" id="UP000054632"/>
    </source>
</evidence>
<gene>
    <name evidence="2" type="ORF">T4A_2293</name>
</gene>
<comment type="caution">
    <text evidence="2">The sequence shown here is derived from an EMBL/GenBank/DDBJ whole genome shotgun (WGS) entry which is preliminary data.</text>
</comment>
<proteinExistence type="predicted"/>
<evidence type="ECO:0000313" key="2">
    <source>
        <dbReference type="EMBL" id="KRY69350.1"/>
    </source>
</evidence>
<feature type="compositionally biased region" description="Basic and acidic residues" evidence="1">
    <location>
        <begin position="13"/>
        <end position="31"/>
    </location>
</feature>
<accession>A0A0V1E6T8</accession>
<dbReference type="AlphaFoldDB" id="A0A0V1E6T8"/>
<feature type="compositionally biased region" description="Polar residues" evidence="1">
    <location>
        <begin position="44"/>
        <end position="65"/>
    </location>
</feature>
<dbReference type="Proteomes" id="UP000054632">
    <property type="component" value="Unassembled WGS sequence"/>
</dbReference>
<protein>
    <submittedName>
        <fullName evidence="2">Uncharacterized protein</fullName>
    </submittedName>
</protein>
<feature type="region of interest" description="Disordered" evidence="1">
    <location>
        <begin position="1"/>
        <end position="65"/>
    </location>
</feature>
<reference evidence="2 3" key="1">
    <citation type="submission" date="2015-01" db="EMBL/GenBank/DDBJ databases">
        <title>Evolution of Trichinella species and genotypes.</title>
        <authorList>
            <person name="Korhonen P.K."/>
            <person name="Edoardo P."/>
            <person name="Giuseppe L.R."/>
            <person name="Gasser R.B."/>
        </authorList>
    </citation>
    <scope>NUCLEOTIDE SEQUENCE [LARGE SCALE GENOMIC DNA]</scope>
    <source>
        <strain evidence="2">ISS13</strain>
    </source>
</reference>
<organism evidence="2 3">
    <name type="scientific">Trichinella pseudospiralis</name>
    <name type="common">Parasitic roundworm</name>
    <dbReference type="NCBI Taxonomy" id="6337"/>
    <lineage>
        <taxon>Eukaryota</taxon>
        <taxon>Metazoa</taxon>
        <taxon>Ecdysozoa</taxon>
        <taxon>Nematoda</taxon>
        <taxon>Enoplea</taxon>
        <taxon>Dorylaimia</taxon>
        <taxon>Trichinellida</taxon>
        <taxon>Trichinellidae</taxon>
        <taxon>Trichinella</taxon>
    </lineage>
</organism>
<dbReference type="EMBL" id="JYDR01000092">
    <property type="protein sequence ID" value="KRY69350.1"/>
    <property type="molecule type" value="Genomic_DNA"/>
</dbReference>